<comment type="caution">
    <text evidence="1">The sequence shown here is derived from an EMBL/GenBank/DDBJ whole genome shotgun (WGS) entry which is preliminary data.</text>
</comment>
<keyword evidence="2" id="KW-1185">Reference proteome</keyword>
<name>A0A4R2KRJ4_9GAMM</name>
<evidence type="ECO:0000313" key="1">
    <source>
        <dbReference type="EMBL" id="TCO75382.1"/>
    </source>
</evidence>
<reference evidence="1 2" key="1">
    <citation type="submission" date="2019-03" db="EMBL/GenBank/DDBJ databases">
        <title>Genomic Encyclopedia of Type Strains, Phase IV (KMG-IV): sequencing the most valuable type-strain genomes for metagenomic binning, comparative biology and taxonomic classification.</title>
        <authorList>
            <person name="Goeker M."/>
        </authorList>
    </citation>
    <scope>NUCLEOTIDE SEQUENCE [LARGE SCALE GENOMIC DNA]</scope>
    <source>
        <strain evidence="1 2">DSM 23344</strain>
    </source>
</reference>
<gene>
    <name evidence="1" type="ORF">EV688_109106</name>
</gene>
<organism evidence="1 2">
    <name type="scientific">Chromatocurvus halotolerans</name>
    <dbReference type="NCBI Taxonomy" id="1132028"/>
    <lineage>
        <taxon>Bacteria</taxon>
        <taxon>Pseudomonadati</taxon>
        <taxon>Pseudomonadota</taxon>
        <taxon>Gammaproteobacteria</taxon>
        <taxon>Cellvibrionales</taxon>
        <taxon>Halieaceae</taxon>
        <taxon>Chromatocurvus</taxon>
    </lineage>
</organism>
<dbReference type="Proteomes" id="UP000294980">
    <property type="component" value="Unassembled WGS sequence"/>
</dbReference>
<dbReference type="AlphaFoldDB" id="A0A4R2KRJ4"/>
<sequence length="86" mass="9563">MGDGGGVGGDRLPSAETLSDARGRIVDWWEVAYATTEWQERFRLEAVAALPGLSDSPTLDDIYQAMRHQRARLKSDQQLAEWSLGE</sequence>
<dbReference type="EMBL" id="SLWX01000009">
    <property type="protein sequence ID" value="TCO75382.1"/>
    <property type="molecule type" value="Genomic_DNA"/>
</dbReference>
<protein>
    <submittedName>
        <fullName evidence="1">Uncharacterized protein</fullName>
    </submittedName>
</protein>
<evidence type="ECO:0000313" key="2">
    <source>
        <dbReference type="Proteomes" id="UP000294980"/>
    </source>
</evidence>
<accession>A0A4R2KRJ4</accession>
<proteinExistence type="predicted"/>